<evidence type="ECO:0000313" key="2">
    <source>
        <dbReference type="EMBL" id="OOF45951.1"/>
    </source>
</evidence>
<dbReference type="EMBL" id="MLHL01000087">
    <property type="protein sequence ID" value="OOF45773.1"/>
    <property type="molecule type" value="Genomic_DNA"/>
</dbReference>
<dbReference type="AlphaFoldDB" id="A0A1V3IUC9"/>
<name>A0A1V3IUC9_9PAST</name>
<keyword evidence="4" id="KW-1185">Reference proteome</keyword>
<dbReference type="EMBL" id="MLHK01000023">
    <property type="protein sequence ID" value="OOF45951.1"/>
    <property type="molecule type" value="Genomic_DNA"/>
</dbReference>
<comment type="caution">
    <text evidence="1">The sequence shown here is derived from an EMBL/GenBank/DDBJ whole genome shotgun (WGS) entry which is preliminary data.</text>
</comment>
<accession>A0A1V3IUM5</accession>
<dbReference type="Proteomes" id="UP000188728">
    <property type="component" value="Unassembled WGS sequence"/>
</dbReference>
<dbReference type="Proteomes" id="UP000189161">
    <property type="component" value="Unassembled WGS sequence"/>
</dbReference>
<reference evidence="3 4" key="1">
    <citation type="submission" date="2016-10" db="EMBL/GenBank/DDBJ databases">
        <title>Rodentibacter gen. nov. and new species.</title>
        <authorList>
            <person name="Christensen H."/>
        </authorList>
    </citation>
    <scope>NUCLEOTIDE SEQUENCE [LARGE SCALE GENOMIC DNA]</scope>
    <source>
        <strain evidence="2 3">H1983213011</strain>
        <strain evidence="1 4">H1987082031</strain>
    </source>
</reference>
<gene>
    <name evidence="2" type="ORF">BKK51_04635</name>
    <name evidence="1" type="ORF">BKK52_12075</name>
</gene>
<sequence>MVKLKNVIISAILLIFFSVTIIHSCSDKGRLATYKLQAGERLIYFFEKEGLSKDILKVDGFKYYEINILLLGDESEYERFITKIGYKNKTGTFFCKDGNSIRLLKRNENILLKYIYDDKYCI</sequence>
<dbReference type="RefSeq" id="WP_077473869.1">
    <property type="nucleotide sequence ID" value="NZ_MLHK01000023.1"/>
</dbReference>
<dbReference type="OrthoDB" id="9955932at2"/>
<evidence type="ECO:0000313" key="1">
    <source>
        <dbReference type="EMBL" id="OOF45773.1"/>
    </source>
</evidence>
<evidence type="ECO:0000313" key="3">
    <source>
        <dbReference type="Proteomes" id="UP000188728"/>
    </source>
</evidence>
<accession>A0A1V3IUC9</accession>
<evidence type="ECO:0000313" key="4">
    <source>
        <dbReference type="Proteomes" id="UP000189161"/>
    </source>
</evidence>
<protein>
    <submittedName>
        <fullName evidence="1">Uncharacterized protein</fullName>
    </submittedName>
</protein>
<proteinExistence type="predicted"/>
<organism evidence="1 4">
    <name type="scientific">Rodentibacter trehalosifermentans</name>
    <dbReference type="NCBI Taxonomy" id="1908263"/>
    <lineage>
        <taxon>Bacteria</taxon>
        <taxon>Pseudomonadati</taxon>
        <taxon>Pseudomonadota</taxon>
        <taxon>Gammaproteobacteria</taxon>
        <taxon>Pasteurellales</taxon>
        <taxon>Pasteurellaceae</taxon>
        <taxon>Rodentibacter</taxon>
    </lineage>
</organism>